<accession>A0A6N1NNV8</accession>
<proteinExistence type="predicted"/>
<dbReference type="InterPro" id="IPR015947">
    <property type="entry name" value="PUA-like_sf"/>
</dbReference>
<dbReference type="RefSeq" id="YP_010781194.1">
    <property type="nucleotide sequence ID" value="NC_075038.1"/>
</dbReference>
<dbReference type="Gene3D" id="2.30.130.30">
    <property type="entry name" value="Hypothetical protein"/>
    <property type="match status" value="1"/>
</dbReference>
<dbReference type="InterPro" id="IPR007374">
    <property type="entry name" value="ASCH_domain"/>
</dbReference>
<evidence type="ECO:0000313" key="2">
    <source>
        <dbReference type="EMBL" id="QKU34557.1"/>
    </source>
</evidence>
<evidence type="ECO:0000259" key="1">
    <source>
        <dbReference type="Pfam" id="PF04266"/>
    </source>
</evidence>
<sequence>MKIWEKSIQNPSETPWADWIICGKKIWEGRLYRDDWTNVRVGDIIIFKYDNNNKNFKVVVTDLKYFIDFGEAFNTLGMGLVPVEGISVEDVVTFYKKYYSEADTIKYGVVAVGVKLL</sequence>
<dbReference type="KEGG" id="vg:80517885"/>
<feature type="domain" description="ASCH" evidence="1">
    <location>
        <begin position="14"/>
        <end position="116"/>
    </location>
</feature>
<protein>
    <recommendedName>
        <fullName evidence="1">ASCH domain-containing protein</fullName>
    </recommendedName>
</protein>
<dbReference type="SUPFAM" id="SSF88697">
    <property type="entry name" value="PUA domain-like"/>
    <property type="match status" value="1"/>
</dbReference>
<dbReference type="Pfam" id="PF04266">
    <property type="entry name" value="ASCH"/>
    <property type="match status" value="1"/>
</dbReference>
<name>A0A6N1NNV8_9VIRU</name>
<organism evidence="2">
    <name type="scientific">Tupanvirus deep ocean</name>
    <dbReference type="NCBI Taxonomy" id="2126984"/>
    <lineage>
        <taxon>Viruses</taxon>
        <taxon>Varidnaviria</taxon>
        <taxon>Bamfordvirae</taxon>
        <taxon>Nucleocytoviricota</taxon>
        <taxon>Megaviricetes</taxon>
        <taxon>Imitervirales</taxon>
        <taxon>Mimiviridae</taxon>
        <taxon>Megamimivirinae</taxon>
        <taxon>Tupanvirus</taxon>
        <taxon>Tupanvirus altamarinense</taxon>
    </lineage>
</organism>
<reference evidence="2" key="1">
    <citation type="submission" date="2017-06" db="EMBL/GenBank/DDBJ databases">
        <authorList>
            <person name="Assis F.L."/>
            <person name="Abrahao J.S."/>
            <person name="Silva L."/>
            <person name="Khalil J.B."/>
            <person name="Rodrigues R."/>
            <person name="Silva L.S."/>
            <person name="Boratto P."/>
            <person name="Andrade M."/>
            <person name="Kroon E.G."/>
            <person name="Ribeiro B."/>
            <person name="Bergier I."/>
            <person name="Seligmann H."/>
            <person name="Ghigo E."/>
            <person name="Colson P."/>
            <person name="Levasseur A."/>
            <person name="Raoult D."/>
            <person name="Scola B.L."/>
        </authorList>
    </citation>
    <scope>NUCLEOTIDE SEQUENCE</scope>
    <source>
        <strain evidence="2">Deep ocean</strain>
    </source>
</reference>
<dbReference type="EMBL" id="MF405918">
    <property type="protein sequence ID" value="QKU34557.1"/>
    <property type="molecule type" value="Genomic_DNA"/>
</dbReference>
<dbReference type="GeneID" id="80517885"/>
<reference evidence="2" key="2">
    <citation type="journal article" date="2018" name="Nat. Commun.">
        <title>Tailed giant Tupanvirus possesses the most complete translational apparatus of the known virosphere.</title>
        <authorList>
            <person name="Abrahao J."/>
            <person name="Silva L."/>
            <person name="Silva L.S."/>
            <person name="Khalil J.Y.B."/>
            <person name="Rodrigues R."/>
            <person name="Arantes T."/>
            <person name="Assis F."/>
            <person name="Boratto P."/>
            <person name="Andrade M."/>
            <person name="Kroon E.G."/>
            <person name="Ribeiro B."/>
            <person name="Bergier I."/>
            <person name="Seligmann H."/>
            <person name="Ghigo E."/>
            <person name="Colson P."/>
            <person name="Levasseur A."/>
            <person name="Kroemer G."/>
            <person name="Raoult D."/>
            <person name="La Scola B."/>
        </authorList>
    </citation>
    <scope>NUCLEOTIDE SEQUENCE [LARGE SCALE GENOMIC DNA]</scope>
    <source>
        <strain evidence="2">Deep ocean</strain>
    </source>
</reference>